<dbReference type="EMBL" id="MQVX01000001">
    <property type="protein sequence ID" value="PQJ15951.1"/>
    <property type="molecule type" value="Genomic_DNA"/>
</dbReference>
<gene>
    <name evidence="1" type="ORF">BST99_09635</name>
</gene>
<evidence type="ECO:0000313" key="1">
    <source>
        <dbReference type="EMBL" id="PQJ15951.1"/>
    </source>
</evidence>
<name>A0A2S7T8P4_9FLAO</name>
<protein>
    <submittedName>
        <fullName evidence="1">Uncharacterized protein</fullName>
    </submittedName>
</protein>
<dbReference type="SUPFAM" id="SSF103032">
    <property type="entry name" value="Hypothetical protein YwqG"/>
    <property type="match status" value="1"/>
</dbReference>
<dbReference type="AlphaFoldDB" id="A0A2S7T8P4"/>
<comment type="caution">
    <text evidence="1">The sequence shown here is derived from an EMBL/GenBank/DDBJ whole genome shotgun (WGS) entry which is preliminary data.</text>
</comment>
<evidence type="ECO:0000313" key="2">
    <source>
        <dbReference type="Proteomes" id="UP000239366"/>
    </source>
</evidence>
<dbReference type="Gene3D" id="2.30.320.10">
    <property type="entry name" value="YwqG-like"/>
    <property type="match status" value="1"/>
</dbReference>
<dbReference type="InterPro" id="IPR015315">
    <property type="entry name" value="DUF1963"/>
</dbReference>
<organism evidence="1 2">
    <name type="scientific">Aureicoccus marinus</name>
    <dbReference type="NCBI Taxonomy" id="754435"/>
    <lineage>
        <taxon>Bacteria</taxon>
        <taxon>Pseudomonadati</taxon>
        <taxon>Bacteroidota</taxon>
        <taxon>Flavobacteriia</taxon>
        <taxon>Flavobacteriales</taxon>
        <taxon>Flavobacteriaceae</taxon>
        <taxon>Aureicoccus</taxon>
    </lineage>
</organism>
<keyword evidence="2" id="KW-1185">Reference proteome</keyword>
<dbReference type="Proteomes" id="UP000239366">
    <property type="component" value="Unassembled WGS sequence"/>
</dbReference>
<reference evidence="2" key="1">
    <citation type="submission" date="2016-11" db="EMBL/GenBank/DDBJ databases">
        <title>Trade-off between light-utilization and light-protection in marine flavobacteria.</title>
        <authorList>
            <person name="Kumagai Y."/>
            <person name="Yoshizawa S."/>
            <person name="Kogure K."/>
        </authorList>
    </citation>
    <scope>NUCLEOTIDE SEQUENCE [LARGE SCALE GENOMIC DNA]</scope>
    <source>
        <strain evidence="2">SG-18</strain>
    </source>
</reference>
<dbReference type="Pfam" id="PF09234">
    <property type="entry name" value="DUF1963"/>
    <property type="match status" value="1"/>
</dbReference>
<proteinExistence type="predicted"/>
<sequence>MLGHDRSIQSSVVYDFAANDLGIHELPSSEYKKRWNEILEQSKTYELLLQLDCFDPNTDIKKYGSSGTFYFGLSRTDLKNKKFDDIKMELQMT</sequence>
<accession>A0A2S7T8P4</accession>
<dbReference type="InterPro" id="IPR035948">
    <property type="entry name" value="YwqG-like_sf"/>
</dbReference>